<evidence type="ECO:0000313" key="2">
    <source>
        <dbReference type="Proteomes" id="UP001303211"/>
    </source>
</evidence>
<dbReference type="Proteomes" id="UP001303211">
    <property type="component" value="Chromosome"/>
</dbReference>
<organism evidence="1 2">
    <name type="scientific">Diaphorobacter limosus</name>
    <dbReference type="NCBI Taxonomy" id="3036128"/>
    <lineage>
        <taxon>Bacteria</taxon>
        <taxon>Pseudomonadati</taxon>
        <taxon>Pseudomonadota</taxon>
        <taxon>Betaproteobacteria</taxon>
        <taxon>Burkholderiales</taxon>
        <taxon>Comamonadaceae</taxon>
        <taxon>Diaphorobacter</taxon>
    </lineage>
</organism>
<evidence type="ECO:0000313" key="1">
    <source>
        <dbReference type="EMBL" id="WOO30825.1"/>
    </source>
</evidence>
<keyword evidence="2" id="KW-1185">Reference proteome</keyword>
<reference evidence="1 2" key="1">
    <citation type="submission" date="2023-03" db="EMBL/GenBank/DDBJ databases">
        <title>Diaphorobacter basophil sp. nov., isolated from a sewage-treatment plant.</title>
        <authorList>
            <person name="Yang K."/>
        </authorList>
    </citation>
    <scope>NUCLEOTIDE SEQUENCE [LARGE SCALE GENOMIC DNA]</scope>
    <source>
        <strain evidence="1 2">Y-1</strain>
    </source>
</reference>
<gene>
    <name evidence="1" type="ORF">P4826_10280</name>
</gene>
<name>A0ABZ0IXW2_9BURK</name>
<proteinExistence type="predicted"/>
<protein>
    <recommendedName>
        <fullName evidence="3">HTH OST-type domain-containing protein</fullName>
    </recommendedName>
</protein>
<dbReference type="EMBL" id="CP136921">
    <property type="protein sequence ID" value="WOO30825.1"/>
    <property type="molecule type" value="Genomic_DNA"/>
</dbReference>
<dbReference type="RefSeq" id="WP_317700321.1">
    <property type="nucleotide sequence ID" value="NZ_CP136921.1"/>
</dbReference>
<accession>A0ABZ0IXW2</accession>
<sequence length="297" mass="32978">MEPIDQPEPAYAEPQRQVQRWLGRCMLSLQQSERLLKALLHDADFTAVHSGRAGEGAAAFEVSRTFDNERLASMTLGGAVTAFFGDVVTNTEAPSDTKRERDLPDDRMSMKFSFRQSISSEAFEALQASMREMVALRNEWVHHLVDQFDLWSLEGCALALEDLQAGYEKAERFRLEIQGIGKDMVAAGEQMTAFFASPQGRAALFGDKIPLESTMLLGALRDAVAGTAPASDGTLLLSAVLEKLHALHPHEKPENYGYASWPQVIHESRVFGIVRHDAEGRKIPPRVRLIGSNSRRE</sequence>
<evidence type="ECO:0008006" key="3">
    <source>
        <dbReference type="Google" id="ProtNLM"/>
    </source>
</evidence>